<comment type="caution">
    <text evidence="7">The sequence shown here is derived from an EMBL/GenBank/DDBJ whole genome shotgun (WGS) entry which is preliminary data.</text>
</comment>
<reference evidence="7" key="1">
    <citation type="submission" date="2021-01" db="EMBL/GenBank/DDBJ databases">
        <title>Whole genome shotgun sequence of Actinoplanes tereljensis NBRC 105297.</title>
        <authorList>
            <person name="Komaki H."/>
            <person name="Tamura T."/>
        </authorList>
    </citation>
    <scope>NUCLEOTIDE SEQUENCE</scope>
    <source>
        <strain evidence="7">NBRC 105297</strain>
    </source>
</reference>
<evidence type="ECO:0000259" key="6">
    <source>
        <dbReference type="Pfam" id="PF00496"/>
    </source>
</evidence>
<feature type="chain" id="PRO_5038054925" evidence="5">
    <location>
        <begin position="27"/>
        <end position="530"/>
    </location>
</feature>
<dbReference type="GO" id="GO:0015833">
    <property type="term" value="P:peptide transport"/>
    <property type="evidence" value="ECO:0007669"/>
    <property type="project" value="TreeGrafter"/>
</dbReference>
<evidence type="ECO:0000256" key="1">
    <source>
        <dbReference type="ARBA" id="ARBA00004196"/>
    </source>
</evidence>
<comment type="subcellular location">
    <subcellularLocation>
        <location evidence="1">Cell envelope</location>
    </subcellularLocation>
</comment>
<dbReference type="GO" id="GO:0042597">
    <property type="term" value="C:periplasmic space"/>
    <property type="evidence" value="ECO:0007669"/>
    <property type="project" value="UniProtKB-ARBA"/>
</dbReference>
<protein>
    <submittedName>
        <fullName evidence="7">ABC transporter substrate-binding protein</fullName>
    </submittedName>
</protein>
<evidence type="ECO:0000256" key="4">
    <source>
        <dbReference type="ARBA" id="ARBA00022729"/>
    </source>
</evidence>
<dbReference type="InterPro" id="IPR000914">
    <property type="entry name" value="SBP_5_dom"/>
</dbReference>
<dbReference type="PIRSF" id="PIRSF002741">
    <property type="entry name" value="MppA"/>
    <property type="match status" value="1"/>
</dbReference>
<evidence type="ECO:0000256" key="2">
    <source>
        <dbReference type="ARBA" id="ARBA00005695"/>
    </source>
</evidence>
<dbReference type="InterPro" id="IPR039424">
    <property type="entry name" value="SBP_5"/>
</dbReference>
<dbReference type="CDD" id="cd08512">
    <property type="entry name" value="PBP2_NikA_DppA_OppA_like_7"/>
    <property type="match status" value="1"/>
</dbReference>
<dbReference type="Pfam" id="PF00496">
    <property type="entry name" value="SBP_bac_5"/>
    <property type="match status" value="1"/>
</dbReference>
<feature type="domain" description="Solute-binding protein family 5" evidence="6">
    <location>
        <begin position="84"/>
        <end position="444"/>
    </location>
</feature>
<dbReference type="PANTHER" id="PTHR30290">
    <property type="entry name" value="PERIPLASMIC BINDING COMPONENT OF ABC TRANSPORTER"/>
    <property type="match status" value="1"/>
</dbReference>
<dbReference type="RefSeq" id="WP_203811166.1">
    <property type="nucleotide sequence ID" value="NZ_BOMY01000039.1"/>
</dbReference>
<dbReference type="Gene3D" id="3.10.105.10">
    <property type="entry name" value="Dipeptide-binding Protein, Domain 3"/>
    <property type="match status" value="1"/>
</dbReference>
<evidence type="ECO:0000313" key="8">
    <source>
        <dbReference type="Proteomes" id="UP000623608"/>
    </source>
</evidence>
<dbReference type="SUPFAM" id="SSF53850">
    <property type="entry name" value="Periplasmic binding protein-like II"/>
    <property type="match status" value="1"/>
</dbReference>
<dbReference type="GO" id="GO:0030313">
    <property type="term" value="C:cell envelope"/>
    <property type="evidence" value="ECO:0007669"/>
    <property type="project" value="UniProtKB-SubCell"/>
</dbReference>
<accession>A0A919TWG4</accession>
<organism evidence="7 8">
    <name type="scientific">Paractinoplanes tereljensis</name>
    <dbReference type="NCBI Taxonomy" id="571912"/>
    <lineage>
        <taxon>Bacteria</taxon>
        <taxon>Bacillati</taxon>
        <taxon>Actinomycetota</taxon>
        <taxon>Actinomycetes</taxon>
        <taxon>Micromonosporales</taxon>
        <taxon>Micromonosporaceae</taxon>
        <taxon>Paractinoplanes</taxon>
    </lineage>
</organism>
<dbReference type="Gene3D" id="3.90.76.10">
    <property type="entry name" value="Dipeptide-binding Protein, Domain 1"/>
    <property type="match status" value="1"/>
</dbReference>
<comment type="similarity">
    <text evidence="2">Belongs to the bacterial solute-binding protein 5 family.</text>
</comment>
<dbReference type="Proteomes" id="UP000623608">
    <property type="component" value="Unassembled WGS sequence"/>
</dbReference>
<dbReference type="GO" id="GO:1904680">
    <property type="term" value="F:peptide transmembrane transporter activity"/>
    <property type="evidence" value="ECO:0007669"/>
    <property type="project" value="TreeGrafter"/>
</dbReference>
<dbReference type="PANTHER" id="PTHR30290:SF10">
    <property type="entry name" value="PERIPLASMIC OLIGOPEPTIDE-BINDING PROTEIN-RELATED"/>
    <property type="match status" value="1"/>
</dbReference>
<dbReference type="Gene3D" id="3.40.190.10">
    <property type="entry name" value="Periplasmic binding protein-like II"/>
    <property type="match status" value="1"/>
</dbReference>
<keyword evidence="4 5" id="KW-0732">Signal</keyword>
<dbReference type="AlphaFoldDB" id="A0A919TWG4"/>
<keyword evidence="8" id="KW-1185">Reference proteome</keyword>
<dbReference type="GO" id="GO:0043190">
    <property type="term" value="C:ATP-binding cassette (ABC) transporter complex"/>
    <property type="evidence" value="ECO:0007669"/>
    <property type="project" value="InterPro"/>
</dbReference>
<feature type="signal peptide" evidence="5">
    <location>
        <begin position="1"/>
        <end position="26"/>
    </location>
</feature>
<evidence type="ECO:0000256" key="3">
    <source>
        <dbReference type="ARBA" id="ARBA00022448"/>
    </source>
</evidence>
<gene>
    <name evidence="7" type="ORF">Ate02nite_59850</name>
</gene>
<name>A0A919TWG4_9ACTN</name>
<sequence>MNLTRRRAIQLALTAGALLATEAACGKTNKGTDSGGTKNTTLVVENSFDLTTADPGRVYEVTGGMVAHAMYEPLLTFAGGDVSKPVPLLAKSFEASADGKVLTLKLDETAKFSDGSAVTADDVVFSFNRVKNVKGNPSFLLDGVTVTAPDAQTVVLTSAKANPALPYLLPTPALGIVNSKVAKAQGAVDAEGADKSDKAETWFNANSAGSGPYTLQSFSTTTEVVLVANDKYWGTKPVYTKIVLRNVTNSVQKLDVVKDASQLALDLSPDQAKDLGAAVTVDRASTTTTFFLFTNMNPAISPVTSNPKFQEAVRYGLDYAGIMSLAGEGAVQAPGLVPDKLLGALAAGDSLKRDLDRAKAALAASGYSGQEIPMEYPSDITKNGIDFGVLAQKVQAGLTEVGIKVKLAPAPVATALPNYRDGKEKLGLWLWGADYPDPSDYLAFLPGGLVGLRAGWKAGSSPDLTTIGDQAAIETDSGKRAALYQDLQRKLNEVGPFMPLFQSAQISVMAKSVSNFVYNAVWTVDFGALK</sequence>
<proteinExistence type="inferred from homology"/>
<evidence type="ECO:0000256" key="5">
    <source>
        <dbReference type="SAM" id="SignalP"/>
    </source>
</evidence>
<keyword evidence="3" id="KW-0813">Transport</keyword>
<evidence type="ECO:0000313" key="7">
    <source>
        <dbReference type="EMBL" id="GIF23255.1"/>
    </source>
</evidence>
<dbReference type="EMBL" id="BOMY01000039">
    <property type="protein sequence ID" value="GIF23255.1"/>
    <property type="molecule type" value="Genomic_DNA"/>
</dbReference>
<dbReference type="InterPro" id="IPR030678">
    <property type="entry name" value="Peptide/Ni-bd"/>
</dbReference>